<comment type="caution">
    <text evidence="2">The sequence shown here is derived from an EMBL/GenBank/DDBJ whole genome shotgun (WGS) entry which is preliminary data.</text>
</comment>
<accession>A0ABN3JSY2</accession>
<evidence type="ECO:0000313" key="3">
    <source>
        <dbReference type="Proteomes" id="UP001501231"/>
    </source>
</evidence>
<evidence type="ECO:0000313" key="2">
    <source>
        <dbReference type="EMBL" id="GAA2437214.1"/>
    </source>
</evidence>
<dbReference type="SUPFAM" id="SSF56112">
    <property type="entry name" value="Protein kinase-like (PK-like)"/>
    <property type="match status" value="1"/>
</dbReference>
<evidence type="ECO:0000259" key="1">
    <source>
        <dbReference type="Pfam" id="PF01636"/>
    </source>
</evidence>
<dbReference type="Proteomes" id="UP001501231">
    <property type="component" value="Unassembled WGS sequence"/>
</dbReference>
<gene>
    <name evidence="2" type="ORF">GCM10010191_60030</name>
</gene>
<organism evidence="2 3">
    <name type="scientific">Actinomadura vinacea</name>
    <dbReference type="NCBI Taxonomy" id="115336"/>
    <lineage>
        <taxon>Bacteria</taxon>
        <taxon>Bacillati</taxon>
        <taxon>Actinomycetota</taxon>
        <taxon>Actinomycetes</taxon>
        <taxon>Streptosporangiales</taxon>
        <taxon>Thermomonosporaceae</taxon>
        <taxon>Actinomadura</taxon>
    </lineage>
</organism>
<feature type="domain" description="Aminoglycoside phosphotransferase" evidence="1">
    <location>
        <begin position="53"/>
        <end position="259"/>
    </location>
</feature>
<dbReference type="EMBL" id="BAAARW010000022">
    <property type="protein sequence ID" value="GAA2437214.1"/>
    <property type="molecule type" value="Genomic_DNA"/>
</dbReference>
<keyword evidence="3" id="KW-1185">Reference proteome</keyword>
<reference evidence="2 3" key="1">
    <citation type="journal article" date="2019" name="Int. J. Syst. Evol. Microbiol.">
        <title>The Global Catalogue of Microorganisms (GCM) 10K type strain sequencing project: providing services to taxonomists for standard genome sequencing and annotation.</title>
        <authorList>
            <consortium name="The Broad Institute Genomics Platform"/>
            <consortium name="The Broad Institute Genome Sequencing Center for Infectious Disease"/>
            <person name="Wu L."/>
            <person name="Ma J."/>
        </authorList>
    </citation>
    <scope>NUCLEOTIDE SEQUENCE [LARGE SCALE GENOMIC DNA]</scope>
    <source>
        <strain evidence="2 3">JCM 3325</strain>
    </source>
</reference>
<dbReference type="RefSeq" id="WP_344593433.1">
    <property type="nucleotide sequence ID" value="NZ_BAAARW010000022.1"/>
</dbReference>
<name>A0ABN3JSY2_9ACTN</name>
<protein>
    <recommendedName>
        <fullName evidence="1">Aminoglycoside phosphotransferase domain-containing protein</fullName>
    </recommendedName>
</protein>
<proteinExistence type="predicted"/>
<dbReference type="Gene3D" id="3.90.1200.10">
    <property type="match status" value="1"/>
</dbReference>
<dbReference type="InterPro" id="IPR011009">
    <property type="entry name" value="Kinase-like_dom_sf"/>
</dbReference>
<dbReference type="Pfam" id="PF01636">
    <property type="entry name" value="APH"/>
    <property type="match status" value="1"/>
</dbReference>
<sequence>MNTDPGTEGASGVRPWSSDADPRRIATRICAAAARTAGLRPTDLEWVRLGERAVLRMDADRVIARVERPGVTADDAAREIAVTRWLSSSGIPVTHPLPVDQPVVVDDIVVTFWYGLSGRPGTTEQLGHLLRRIHDLQPPAELARPAYPFLRLSARIEHAAGLTESDRTALAGLVRATAADYAGLGPVLTPGFVHGDAACHNVLSTAGGPVVFDFEYAGWGHREWDLSQNAAYLDIGWLSEADYAAFHRAYGRDVRTLDGYPILRRARLLREITGLAQRSGGAHDPALRAEISRRITDLEAGGPPSRWRNRP</sequence>
<dbReference type="InterPro" id="IPR002575">
    <property type="entry name" value="Aminoglycoside_PTrfase"/>
</dbReference>